<keyword evidence="3" id="KW-1185">Reference proteome</keyword>
<dbReference type="Proteomes" id="UP000243077">
    <property type="component" value="Chromosome"/>
</dbReference>
<accession>A0A2L2BNK1</accession>
<gene>
    <name evidence="2" type="ORF">C3B54_11249</name>
</gene>
<dbReference type="AlphaFoldDB" id="A0A2L2BNK1"/>
<dbReference type="RefSeq" id="WP_104912887.1">
    <property type="nucleotide sequence ID" value="NZ_CP026923.1"/>
</dbReference>
<proteinExistence type="predicted"/>
<keyword evidence="1" id="KW-0812">Transmembrane</keyword>
<evidence type="ECO:0000256" key="1">
    <source>
        <dbReference type="SAM" id="Phobius"/>
    </source>
</evidence>
<protein>
    <submittedName>
        <fullName evidence="2">Uncharacterized protein</fullName>
    </submittedName>
</protein>
<dbReference type="KEGG" id="psai:C3B54_11249"/>
<sequence>MNFALTLDIGIFLAFIAVFLELRSQRNRDRAQAKREQKRSQFEIYQRLELASIDLHRFEVDHVDLIRPLYTGVGAPTEPAELKAYHNYVSQILNLFELQVELHCNELVEASILETWLPWFNDVGKAPGFRAVWEAGVGNHYSQRLQRLMERVIQSDEGIQPSELRRILVT</sequence>
<name>A0A2L2BNK1_9MICO</name>
<keyword evidence="1" id="KW-1133">Transmembrane helix</keyword>
<organism evidence="2 3">
    <name type="scientific">Pontimonas salivibrio</name>
    <dbReference type="NCBI Taxonomy" id="1159327"/>
    <lineage>
        <taxon>Bacteria</taxon>
        <taxon>Bacillati</taxon>
        <taxon>Actinomycetota</taxon>
        <taxon>Actinomycetes</taxon>
        <taxon>Micrococcales</taxon>
        <taxon>Microbacteriaceae</taxon>
        <taxon>Pontimonas</taxon>
    </lineage>
</organism>
<evidence type="ECO:0000313" key="3">
    <source>
        <dbReference type="Proteomes" id="UP000243077"/>
    </source>
</evidence>
<evidence type="ECO:0000313" key="2">
    <source>
        <dbReference type="EMBL" id="AVG23249.1"/>
    </source>
</evidence>
<dbReference type="EMBL" id="CP026923">
    <property type="protein sequence ID" value="AVG23249.1"/>
    <property type="molecule type" value="Genomic_DNA"/>
</dbReference>
<reference evidence="2 3" key="1">
    <citation type="submission" date="2018-02" db="EMBL/GenBank/DDBJ databases">
        <title>Complete genome of the streamlined marine actinobacterium Pontimonas salivibrio CL-TW6 adapted to coastal planktonic lifestype.</title>
        <authorList>
            <person name="Cho B.C."/>
            <person name="Hardies S.C."/>
            <person name="Jang G.I."/>
            <person name="Hwang C.Y."/>
        </authorList>
    </citation>
    <scope>NUCLEOTIDE SEQUENCE [LARGE SCALE GENOMIC DNA]</scope>
    <source>
        <strain evidence="2 3">CL-TW6</strain>
    </source>
</reference>
<feature type="transmembrane region" description="Helical" evidence="1">
    <location>
        <begin position="6"/>
        <end position="22"/>
    </location>
</feature>
<keyword evidence="1" id="KW-0472">Membrane</keyword>